<evidence type="ECO:0000313" key="2">
    <source>
        <dbReference type="EMBL" id="EKX90610.1"/>
    </source>
</evidence>
<protein>
    <recommendedName>
        <fullName evidence="4">Tat pathway signal sequence domain protein</fullName>
    </recommendedName>
</protein>
<keyword evidence="1" id="KW-0732">Signal</keyword>
<keyword evidence="3" id="KW-1185">Reference proteome</keyword>
<dbReference type="Proteomes" id="UP000010445">
    <property type="component" value="Unassembled WGS sequence"/>
</dbReference>
<evidence type="ECO:0008006" key="4">
    <source>
        <dbReference type="Google" id="ProtNLM"/>
    </source>
</evidence>
<organism evidence="2 3">
    <name type="scientific">Corynebacterium durum F0235</name>
    <dbReference type="NCBI Taxonomy" id="1035195"/>
    <lineage>
        <taxon>Bacteria</taxon>
        <taxon>Bacillati</taxon>
        <taxon>Actinomycetota</taxon>
        <taxon>Actinomycetes</taxon>
        <taxon>Mycobacteriales</taxon>
        <taxon>Corynebacteriaceae</taxon>
        <taxon>Corynebacterium</taxon>
    </lineage>
</organism>
<name>L1MHS0_9CORY</name>
<dbReference type="PATRIC" id="fig|1035195.3.peg.988"/>
<evidence type="ECO:0000256" key="1">
    <source>
        <dbReference type="SAM" id="SignalP"/>
    </source>
</evidence>
<evidence type="ECO:0000313" key="3">
    <source>
        <dbReference type="Proteomes" id="UP000010445"/>
    </source>
</evidence>
<feature type="signal peptide" evidence="1">
    <location>
        <begin position="1"/>
        <end position="49"/>
    </location>
</feature>
<accession>L1MHS0</accession>
<proteinExistence type="predicted"/>
<reference evidence="2 3" key="1">
    <citation type="submission" date="2012-05" db="EMBL/GenBank/DDBJ databases">
        <authorList>
            <person name="Weinstock G."/>
            <person name="Sodergren E."/>
            <person name="Lobos E.A."/>
            <person name="Fulton L."/>
            <person name="Fulton R."/>
            <person name="Courtney L."/>
            <person name="Fronick C."/>
            <person name="O'Laughlin M."/>
            <person name="Godfrey J."/>
            <person name="Wilson R.M."/>
            <person name="Miner T."/>
            <person name="Farmer C."/>
            <person name="Delehaunty K."/>
            <person name="Cordes M."/>
            <person name="Minx P."/>
            <person name="Tomlinson C."/>
            <person name="Chen J."/>
            <person name="Wollam A."/>
            <person name="Pepin K.H."/>
            <person name="Bhonagiri V."/>
            <person name="Zhang X."/>
            <person name="Suruliraj S."/>
            <person name="Warren W."/>
            <person name="Mitreva M."/>
            <person name="Mardis E.R."/>
            <person name="Wilson R.K."/>
        </authorList>
    </citation>
    <scope>NUCLEOTIDE SEQUENCE [LARGE SCALE GENOMIC DNA]</scope>
    <source>
        <strain evidence="2 3">F0235</strain>
    </source>
</reference>
<comment type="caution">
    <text evidence="2">The sequence shown here is derived from an EMBL/GenBank/DDBJ whole genome shotgun (WGS) entry which is preliminary data.</text>
</comment>
<dbReference type="AlphaFoldDB" id="L1MHS0"/>
<dbReference type="EMBL" id="AMEM01000017">
    <property type="protein sequence ID" value="EKX90610.1"/>
    <property type="molecule type" value="Genomic_DNA"/>
</dbReference>
<feature type="chain" id="PRO_5003954109" description="Tat pathway signal sequence domain protein" evidence="1">
    <location>
        <begin position="50"/>
        <end position="138"/>
    </location>
</feature>
<dbReference type="HOGENOM" id="CLU_1851767_0_0_11"/>
<sequence length="138" mass="14992">MWGYRPGFSLPTILGRKDLKMPKKMLYKAAVVGASVAAATALMTPAASAQTKFPVDLGGIVTVNYRDDHNQFCVTTQNGGSAKVHLSPRVPGQGPVKEFVVEPYSTGCAFLGEARENTEYRWHVDGYYWADGSGTFLT</sequence>
<gene>
    <name evidence="2" type="ORF">HMPREF9997_01105</name>
</gene>